<evidence type="ECO:0000313" key="3">
    <source>
        <dbReference type="EMBL" id="SIR96117.1"/>
    </source>
</evidence>
<accession>A0A1N7F701</accession>
<gene>
    <name evidence="3" type="ORF">SAMN05444858_13128</name>
</gene>
<keyword evidence="4" id="KW-1185">Reference proteome</keyword>
<dbReference type="SUPFAM" id="SSF69318">
    <property type="entry name" value="Integrin alpha N-terminal domain"/>
    <property type="match status" value="1"/>
</dbReference>
<dbReference type="InterPro" id="IPR017853">
    <property type="entry name" value="GH"/>
</dbReference>
<dbReference type="PANTHER" id="PTHR46580:SF4">
    <property type="entry name" value="ATP_GTP-BINDING PROTEIN"/>
    <property type="match status" value="1"/>
</dbReference>
<dbReference type="PANTHER" id="PTHR46580">
    <property type="entry name" value="SENSOR KINASE-RELATED"/>
    <property type="match status" value="1"/>
</dbReference>
<dbReference type="Gene3D" id="2.130.10.130">
    <property type="entry name" value="Integrin alpha, N-terminal"/>
    <property type="match status" value="1"/>
</dbReference>
<dbReference type="SUPFAM" id="SSF51445">
    <property type="entry name" value="(Trans)glycosidases"/>
    <property type="match status" value="1"/>
</dbReference>
<reference evidence="3 4" key="1">
    <citation type="submission" date="2017-01" db="EMBL/GenBank/DDBJ databases">
        <authorList>
            <person name="Mah S.A."/>
            <person name="Swanson W.J."/>
            <person name="Moy G.W."/>
            <person name="Vacquier V.D."/>
        </authorList>
    </citation>
    <scope>NUCLEOTIDE SEQUENCE [LARGE SCALE GENOMIC DNA]</scope>
    <source>
        <strain evidence="3 4">DSM 45758</strain>
    </source>
</reference>
<dbReference type="Pfam" id="PF13517">
    <property type="entry name" value="FG-GAP_3"/>
    <property type="match status" value="1"/>
</dbReference>
<feature type="domain" description="Rv2525c-like glycoside hydrolase-like" evidence="2">
    <location>
        <begin position="84"/>
        <end position="288"/>
    </location>
</feature>
<dbReference type="InterPro" id="IPR013517">
    <property type="entry name" value="FG-GAP"/>
</dbReference>
<name>A0A1N7F701_9ACTN</name>
<sequence>MRPLAYRSHRGTQIGETLNSTFSPRGLRQAARRVLAGAVAAALGAGLALTVASSPAFAAVGPQPGTYTGLGFDACTAPTSAQMQAWQASPYRAIVIYFGGVNRGCAQPALTAEWVAAQTAAGWHLVPMYVGLQAPCQGTSEDLIDPAQAAAQGRAQADDAVAQAVNLGLPRESVLFYDMEDYDGGDAACTQAVLTFMSAWTARLHDTGYLSGFYSSMARGVADQVAAYNTAGYVRPDYLDFARWDGVATVSDPAIPAGYWSPKRRMKQHVGPHNETWGGVTINIDGDYLDVAPLPTTPFGDFTGNGWSDVGYRDPSTGYLYVYGGNGTTLSGRVTLGAGWNSMDTIIRAGNFDRSGGEDLIAREPATGYLWFYPGNGSGVTGRFNLGAGWKGFREITSIGDYNRDGFQDLVAVETSTGSLYLYPGRGSGAFSTRIRLGGGWNTVDELNGGGDFTGDGYADLIAREKSTGKLFLYPGTTGGFVTRTQVGAGWDTMRDLAQVGDFDRDGKPDMVAVQKSSGYLYRYRWTGTGFATAIRIGTGFGSMTPII</sequence>
<proteinExistence type="predicted"/>
<evidence type="ECO:0000313" key="4">
    <source>
        <dbReference type="Proteomes" id="UP000186004"/>
    </source>
</evidence>
<evidence type="ECO:0000259" key="2">
    <source>
        <dbReference type="Pfam" id="PF08924"/>
    </source>
</evidence>
<protein>
    <submittedName>
        <fullName evidence="3">Repeat domain-containing protein</fullName>
    </submittedName>
</protein>
<keyword evidence="1" id="KW-0732">Signal</keyword>
<evidence type="ECO:0000256" key="1">
    <source>
        <dbReference type="ARBA" id="ARBA00022729"/>
    </source>
</evidence>
<dbReference type="InterPro" id="IPR015020">
    <property type="entry name" value="Rv2525c-like_Glyco_Hydro-like"/>
</dbReference>
<dbReference type="EMBL" id="FTNF01000031">
    <property type="protein sequence ID" value="SIR96117.1"/>
    <property type="molecule type" value="Genomic_DNA"/>
</dbReference>
<dbReference type="STRING" id="1198245.SAMN05444858_13128"/>
<dbReference type="Gene3D" id="3.20.20.80">
    <property type="entry name" value="Glycosidases"/>
    <property type="match status" value="1"/>
</dbReference>
<dbReference type="Proteomes" id="UP000186004">
    <property type="component" value="Unassembled WGS sequence"/>
</dbReference>
<organism evidence="3 4">
    <name type="scientific">Micromonospora avicenniae</name>
    <dbReference type="NCBI Taxonomy" id="1198245"/>
    <lineage>
        <taxon>Bacteria</taxon>
        <taxon>Bacillati</taxon>
        <taxon>Actinomycetota</taxon>
        <taxon>Actinomycetes</taxon>
        <taxon>Micromonosporales</taxon>
        <taxon>Micromonosporaceae</taxon>
        <taxon>Micromonospora</taxon>
    </lineage>
</organism>
<dbReference type="Pfam" id="PF08924">
    <property type="entry name" value="Rv2525c_GlyHyd-like"/>
    <property type="match status" value="1"/>
</dbReference>
<dbReference type="AlphaFoldDB" id="A0A1N7F701"/>
<dbReference type="InterPro" id="IPR028994">
    <property type="entry name" value="Integrin_alpha_N"/>
</dbReference>